<dbReference type="Proteomes" id="UP000789375">
    <property type="component" value="Unassembled WGS sequence"/>
</dbReference>
<gene>
    <name evidence="1" type="ORF">FMOSSE_LOCUS14012</name>
</gene>
<keyword evidence="2" id="KW-1185">Reference proteome</keyword>
<organism evidence="1 2">
    <name type="scientific">Funneliformis mosseae</name>
    <name type="common">Endomycorrhizal fungus</name>
    <name type="synonym">Glomus mosseae</name>
    <dbReference type="NCBI Taxonomy" id="27381"/>
    <lineage>
        <taxon>Eukaryota</taxon>
        <taxon>Fungi</taxon>
        <taxon>Fungi incertae sedis</taxon>
        <taxon>Mucoromycota</taxon>
        <taxon>Glomeromycotina</taxon>
        <taxon>Glomeromycetes</taxon>
        <taxon>Glomerales</taxon>
        <taxon>Glomeraceae</taxon>
        <taxon>Funneliformis</taxon>
    </lineage>
</organism>
<proteinExistence type="predicted"/>
<sequence length="95" mass="11248">TSEDDNILSHVKLEEGEISYKELNLVDDISTYIKRDDINQKLKDILSKVFINTTLEYYNKMEKAYNLANFASIYFNCDSLEYIMPIPEKQYPYCE</sequence>
<protein>
    <submittedName>
        <fullName evidence="1">768_t:CDS:1</fullName>
    </submittedName>
</protein>
<accession>A0A9N9HTV4</accession>
<comment type="caution">
    <text evidence="1">The sequence shown here is derived from an EMBL/GenBank/DDBJ whole genome shotgun (WGS) entry which is preliminary data.</text>
</comment>
<dbReference type="EMBL" id="CAJVPP010009552">
    <property type="protein sequence ID" value="CAG8705433.1"/>
    <property type="molecule type" value="Genomic_DNA"/>
</dbReference>
<feature type="non-terminal residue" evidence="1">
    <location>
        <position position="95"/>
    </location>
</feature>
<feature type="non-terminal residue" evidence="1">
    <location>
        <position position="1"/>
    </location>
</feature>
<name>A0A9N9HTV4_FUNMO</name>
<evidence type="ECO:0000313" key="2">
    <source>
        <dbReference type="Proteomes" id="UP000789375"/>
    </source>
</evidence>
<dbReference type="AlphaFoldDB" id="A0A9N9HTV4"/>
<evidence type="ECO:0000313" key="1">
    <source>
        <dbReference type="EMBL" id="CAG8705433.1"/>
    </source>
</evidence>
<reference evidence="1" key="1">
    <citation type="submission" date="2021-06" db="EMBL/GenBank/DDBJ databases">
        <authorList>
            <person name="Kallberg Y."/>
            <person name="Tangrot J."/>
            <person name="Rosling A."/>
        </authorList>
    </citation>
    <scope>NUCLEOTIDE SEQUENCE</scope>
    <source>
        <strain evidence="1">87-6 pot B 2015</strain>
    </source>
</reference>